<evidence type="ECO:0000313" key="14">
    <source>
        <dbReference type="EMBL" id="MEU9578764.1"/>
    </source>
</evidence>
<feature type="binding site" evidence="11">
    <location>
        <position position="64"/>
    </location>
    <ligand>
        <name>[4Fe-4S] cluster</name>
        <dbReference type="ChEBI" id="CHEBI:49883"/>
    </ligand>
</feature>
<comment type="caution">
    <text evidence="14">The sequence shown here is derived from an EMBL/GenBank/DDBJ whole genome shotgun (WGS) entry which is preliminary data.</text>
</comment>
<evidence type="ECO:0000256" key="7">
    <source>
        <dbReference type="ARBA" id="ARBA00023015"/>
    </source>
</evidence>
<comment type="similarity">
    <text evidence="2 11">Belongs to the WhiB family.</text>
</comment>
<dbReference type="HAMAP" id="MF_01479">
    <property type="entry name" value="WhiB"/>
    <property type="match status" value="1"/>
</dbReference>
<feature type="domain" description="4Fe-4S Wbl-type" evidence="13">
    <location>
        <begin position="26"/>
        <end position="88"/>
    </location>
</feature>
<accession>A0ABV3ERE7</accession>
<feature type="binding site" evidence="11">
    <location>
        <position position="58"/>
    </location>
    <ligand>
        <name>[4Fe-4S] cluster</name>
        <dbReference type="ChEBI" id="CHEBI:49883"/>
    </ligand>
</feature>
<evidence type="ECO:0000256" key="9">
    <source>
        <dbReference type="ARBA" id="ARBA00023157"/>
    </source>
</evidence>
<evidence type="ECO:0000256" key="12">
    <source>
        <dbReference type="SAM" id="MobiDB-lite"/>
    </source>
</evidence>
<reference evidence="14 15" key="1">
    <citation type="submission" date="2024-06" db="EMBL/GenBank/DDBJ databases">
        <title>The Natural Products Discovery Center: Release of the First 8490 Sequenced Strains for Exploring Actinobacteria Biosynthetic Diversity.</title>
        <authorList>
            <person name="Kalkreuter E."/>
            <person name="Kautsar S.A."/>
            <person name="Yang D."/>
            <person name="Bader C.D."/>
            <person name="Teijaro C.N."/>
            <person name="Fluegel L."/>
            <person name="Davis C.M."/>
            <person name="Simpson J.R."/>
            <person name="Lauterbach L."/>
            <person name="Steele A.D."/>
            <person name="Gui C."/>
            <person name="Meng S."/>
            <person name="Li G."/>
            <person name="Viehrig K."/>
            <person name="Ye F."/>
            <person name="Su P."/>
            <person name="Kiefer A.F."/>
            <person name="Nichols A."/>
            <person name="Cepeda A.J."/>
            <person name="Yan W."/>
            <person name="Fan B."/>
            <person name="Jiang Y."/>
            <person name="Adhikari A."/>
            <person name="Zheng C.-J."/>
            <person name="Schuster L."/>
            <person name="Cowan T.M."/>
            <person name="Smanski M.J."/>
            <person name="Chevrette M.G."/>
            <person name="De Carvalho L.P.S."/>
            <person name="Shen B."/>
        </authorList>
    </citation>
    <scope>NUCLEOTIDE SEQUENCE [LARGE SCALE GENOMIC DNA]</scope>
    <source>
        <strain evidence="14 15">NPDC048117</strain>
    </source>
</reference>
<evidence type="ECO:0000256" key="4">
    <source>
        <dbReference type="ARBA" id="ARBA00022723"/>
    </source>
</evidence>
<organism evidence="14 15">
    <name type="scientific">Streptomyces chilikensis</name>
    <dbReference type="NCBI Taxonomy" id="1194079"/>
    <lineage>
        <taxon>Bacteria</taxon>
        <taxon>Bacillati</taxon>
        <taxon>Actinomycetota</taxon>
        <taxon>Actinomycetes</taxon>
        <taxon>Kitasatosporales</taxon>
        <taxon>Streptomycetaceae</taxon>
        <taxon>Streptomyces</taxon>
    </lineage>
</organism>
<comment type="cofactor">
    <cofactor evidence="11">
        <name>[4Fe-4S] cluster</name>
        <dbReference type="ChEBI" id="CHEBI:49883"/>
    </cofactor>
    <text evidence="11">Binds 1 [4Fe-4S] cluster per subunit. Following nitrosylation of the [4Fe-4S] cluster binds 1 [4Fe-8(NO)] cluster per subunit.</text>
</comment>
<comment type="PTM">
    <text evidence="11">Upon Fe-S cluster removal intramolecular disulfide bonds are formed.</text>
</comment>
<dbReference type="PANTHER" id="PTHR38839">
    <property type="entry name" value="TRANSCRIPTIONAL REGULATOR WHID-RELATED"/>
    <property type="match status" value="1"/>
</dbReference>
<keyword evidence="5 11" id="KW-0408">Iron</keyword>
<dbReference type="InterPro" id="IPR003482">
    <property type="entry name" value="Whib"/>
</dbReference>
<keyword evidence="3 11" id="KW-0004">4Fe-4S</keyword>
<dbReference type="EMBL" id="JBEZNA010000034">
    <property type="protein sequence ID" value="MEU9578764.1"/>
    <property type="molecule type" value="Genomic_DNA"/>
</dbReference>
<feature type="binding site" evidence="11">
    <location>
        <position position="27"/>
    </location>
    <ligand>
        <name>[4Fe-4S] cluster</name>
        <dbReference type="ChEBI" id="CHEBI:49883"/>
    </ligand>
</feature>
<name>A0ABV3ERE7_9ACTN</name>
<protein>
    <recommendedName>
        <fullName evidence="11">Transcriptional regulator WhiB</fullName>
    </recommendedName>
</protein>
<comment type="PTM">
    <text evidence="11">The Fe-S cluster can be nitrosylated by nitric oxide (NO).</text>
</comment>
<keyword evidence="10 11" id="KW-0804">Transcription</keyword>
<dbReference type="PROSITE" id="PS51674">
    <property type="entry name" value="4FE4S_WBL"/>
    <property type="match status" value="1"/>
</dbReference>
<keyword evidence="7 11" id="KW-0805">Transcription regulation</keyword>
<comment type="subcellular location">
    <subcellularLocation>
        <location evidence="1 11">Cytoplasm</location>
    </subcellularLocation>
</comment>
<feature type="region of interest" description="Disordered" evidence="12">
    <location>
        <begin position="95"/>
        <end position="117"/>
    </location>
</feature>
<dbReference type="Pfam" id="PF02467">
    <property type="entry name" value="Whib"/>
    <property type="match status" value="1"/>
</dbReference>
<gene>
    <name evidence="11" type="primary">whiB</name>
    <name evidence="14" type="ORF">AB0D95_16130</name>
</gene>
<evidence type="ECO:0000313" key="15">
    <source>
        <dbReference type="Proteomes" id="UP001551584"/>
    </source>
</evidence>
<keyword evidence="8 11" id="KW-0238">DNA-binding</keyword>
<evidence type="ECO:0000256" key="11">
    <source>
        <dbReference type="HAMAP-Rule" id="MF_01479"/>
    </source>
</evidence>
<keyword evidence="6 11" id="KW-0411">Iron-sulfur</keyword>
<evidence type="ECO:0000256" key="10">
    <source>
        <dbReference type="ARBA" id="ARBA00023163"/>
    </source>
</evidence>
<keyword evidence="15" id="KW-1185">Reference proteome</keyword>
<dbReference type="InterPro" id="IPR034768">
    <property type="entry name" value="4FE4S_WBL"/>
</dbReference>
<evidence type="ECO:0000256" key="2">
    <source>
        <dbReference type="ARBA" id="ARBA00006597"/>
    </source>
</evidence>
<comment type="function">
    <text evidence="11">Acts as a transcriptional regulator. Probably redox-responsive. The apo- but not holo-form probably binds DNA.</text>
</comment>
<proteinExistence type="inferred from homology"/>
<feature type="binding site" evidence="11">
    <location>
        <position position="55"/>
    </location>
    <ligand>
        <name>[4Fe-4S] cluster</name>
        <dbReference type="ChEBI" id="CHEBI:49883"/>
    </ligand>
</feature>
<evidence type="ECO:0000256" key="3">
    <source>
        <dbReference type="ARBA" id="ARBA00022485"/>
    </source>
</evidence>
<dbReference type="Proteomes" id="UP001551584">
    <property type="component" value="Unassembled WGS sequence"/>
</dbReference>
<evidence type="ECO:0000256" key="8">
    <source>
        <dbReference type="ARBA" id="ARBA00023125"/>
    </source>
</evidence>
<keyword evidence="4 11" id="KW-0479">Metal-binding</keyword>
<evidence type="ECO:0000259" key="13">
    <source>
        <dbReference type="PROSITE" id="PS51674"/>
    </source>
</evidence>
<evidence type="ECO:0000256" key="1">
    <source>
        <dbReference type="ARBA" id="ARBA00004496"/>
    </source>
</evidence>
<evidence type="ECO:0000256" key="5">
    <source>
        <dbReference type="ARBA" id="ARBA00023004"/>
    </source>
</evidence>
<dbReference type="RefSeq" id="WP_359273071.1">
    <property type="nucleotide sequence ID" value="NZ_JBEZNA010000034.1"/>
</dbReference>
<keyword evidence="9 11" id="KW-1015">Disulfide bond</keyword>
<evidence type="ECO:0000256" key="6">
    <source>
        <dbReference type="ARBA" id="ARBA00023014"/>
    </source>
</evidence>
<keyword evidence="11" id="KW-0963">Cytoplasm</keyword>
<sequence length="182" mass="20071">MTANAPANRYATRHVTKTQNWRAYATCAEVGPDMFFPDSKGAAVTYTENDAKKVCRHCPVIKQCLEYAVTSGQEAGVWGGLNPRELKKLRKQRGLGAVREPHPKAWDPPKVKPAPIGIWRPKPTALDRVLGRRDELMRLWDGGELSMKEIAQELGTNQSIVEQALRVIGQEQQAAAGLEAAA</sequence>
<feature type="compositionally biased region" description="Basic and acidic residues" evidence="12">
    <location>
        <begin position="99"/>
        <end position="110"/>
    </location>
</feature>